<sequence length="166" mass="17951">MYQIAEALQLTLFSIFAISSVAASIFIVSSKNVFYSAISLAILGISIAADIALLDPSSYSIYSVFHVLLYVGATVVFLSVSLVMFRGLDVREVRISWAPVVSLIVVAFVFVAVLASLSNVPPVEPKPVNLVVLAQDVLNTYWFPAFILIVGLLTTLVEAIALARRE</sequence>
<name>A0A031LPH5_9CREN</name>
<dbReference type="Gene3D" id="1.20.120.1200">
    <property type="entry name" value="NADH-ubiquinone/plastoquinone oxidoreductase chain 6, subunit NuoJ"/>
    <property type="match status" value="1"/>
</dbReference>
<dbReference type="OrthoDB" id="37055at2157"/>
<accession>A0A031LPH5</accession>
<gene>
    <name evidence="2" type="ORF">CM19_06380</name>
</gene>
<feature type="transmembrane region" description="Helical" evidence="1">
    <location>
        <begin position="6"/>
        <end position="27"/>
    </location>
</feature>
<dbReference type="Pfam" id="PF00499">
    <property type="entry name" value="Oxidored_q3"/>
    <property type="match status" value="1"/>
</dbReference>
<dbReference type="InterPro" id="IPR001457">
    <property type="entry name" value="NADH_UbQ/plastoQ_OxRdtase_su6"/>
</dbReference>
<feature type="transmembrane region" description="Helical" evidence="1">
    <location>
        <begin position="141"/>
        <end position="163"/>
    </location>
</feature>
<proteinExistence type="predicted"/>
<dbReference type="EMBL" id="JFZT01000039">
    <property type="protein sequence ID" value="EZQ06982.1"/>
    <property type="molecule type" value="Genomic_DNA"/>
</dbReference>
<keyword evidence="1" id="KW-0472">Membrane</keyword>
<keyword evidence="1" id="KW-0812">Transmembrane</keyword>
<dbReference type="Proteomes" id="UP000024332">
    <property type="component" value="Unassembled WGS sequence"/>
</dbReference>
<dbReference type="STRING" id="1160895.CM19_06380"/>
<dbReference type="GO" id="GO:0008137">
    <property type="term" value="F:NADH dehydrogenase (ubiquinone) activity"/>
    <property type="evidence" value="ECO:0007669"/>
    <property type="project" value="InterPro"/>
</dbReference>
<feature type="transmembrane region" description="Helical" evidence="1">
    <location>
        <begin position="60"/>
        <end position="85"/>
    </location>
</feature>
<protein>
    <submittedName>
        <fullName evidence="2">NADH dehydrogenase</fullName>
    </submittedName>
</protein>
<evidence type="ECO:0000256" key="1">
    <source>
        <dbReference type="SAM" id="Phobius"/>
    </source>
</evidence>
<organism evidence="2 3">
    <name type="scientific">Candidatus Acidianus copahuensis</name>
    <dbReference type="NCBI Taxonomy" id="1160895"/>
    <lineage>
        <taxon>Archaea</taxon>
        <taxon>Thermoproteota</taxon>
        <taxon>Thermoprotei</taxon>
        <taxon>Sulfolobales</taxon>
        <taxon>Sulfolobaceae</taxon>
        <taxon>Acidianus</taxon>
    </lineage>
</organism>
<keyword evidence="3" id="KW-1185">Reference proteome</keyword>
<feature type="transmembrane region" description="Helical" evidence="1">
    <location>
        <begin position="97"/>
        <end position="121"/>
    </location>
</feature>
<evidence type="ECO:0000313" key="3">
    <source>
        <dbReference type="Proteomes" id="UP000024332"/>
    </source>
</evidence>
<keyword evidence="1" id="KW-1133">Transmembrane helix</keyword>
<evidence type="ECO:0000313" key="2">
    <source>
        <dbReference type="EMBL" id="EZQ06982.1"/>
    </source>
</evidence>
<dbReference type="RefSeq" id="WP_048099503.1">
    <property type="nucleotide sequence ID" value="NZ_JFZT01000039.1"/>
</dbReference>
<feature type="transmembrane region" description="Helical" evidence="1">
    <location>
        <begin position="34"/>
        <end position="54"/>
    </location>
</feature>
<dbReference type="AlphaFoldDB" id="A0A031LPH5"/>
<dbReference type="InterPro" id="IPR042106">
    <property type="entry name" value="Nuo/plastoQ_OxRdtase_6_NuoJ"/>
</dbReference>
<comment type="caution">
    <text evidence="2">The sequence shown here is derived from an EMBL/GenBank/DDBJ whole genome shotgun (WGS) entry which is preliminary data.</text>
</comment>
<reference evidence="2 3" key="1">
    <citation type="submission" date="2014-03" db="EMBL/GenBank/DDBJ databases">
        <title>Draft genome sequence of the novel thermoacidophilic archaea Acidianus copahuensis ALE1 strain, isolated from Copahue volcanic area in Neuquen Argentina.</title>
        <authorList>
            <person name="Urbieta M.S."/>
            <person name="Rascovan N."/>
            <person name="Castro C."/>
            <person name="Revale S."/>
            <person name="Giaveno M.A."/>
            <person name="Vazquez M.P."/>
            <person name="Donati E.R."/>
        </authorList>
    </citation>
    <scope>NUCLEOTIDE SEQUENCE [LARGE SCALE GENOMIC DNA]</scope>
    <source>
        <strain evidence="2 3">ALE1</strain>
    </source>
</reference>